<dbReference type="PROSITE" id="PS50954">
    <property type="entry name" value="LEM"/>
    <property type="match status" value="1"/>
</dbReference>
<name>A0ABD6EB07_9BILA</name>
<protein>
    <recommendedName>
        <fullName evidence="8">LEM domain-containing protein</fullName>
    </recommendedName>
</protein>
<dbReference type="GO" id="GO:0005637">
    <property type="term" value="C:nuclear inner membrane"/>
    <property type="evidence" value="ECO:0007669"/>
    <property type="project" value="UniProtKB-SubCell"/>
</dbReference>
<dbReference type="PANTHER" id="PTHR13428:SF12">
    <property type="entry name" value="INNER NUCLEAR MEMBRANE PROTEIN MAN1"/>
    <property type="match status" value="1"/>
</dbReference>
<dbReference type="Gene3D" id="1.10.720.40">
    <property type="match status" value="1"/>
</dbReference>
<evidence type="ECO:0000256" key="6">
    <source>
        <dbReference type="SAM" id="MobiDB-lite"/>
    </source>
</evidence>
<dbReference type="CDD" id="cd12934">
    <property type="entry name" value="LEM"/>
    <property type="match status" value="1"/>
</dbReference>
<keyword evidence="2 7" id="KW-0812">Transmembrane</keyword>
<dbReference type="SMART" id="SM00540">
    <property type="entry name" value="LEM"/>
    <property type="match status" value="1"/>
</dbReference>
<keyword evidence="4 7" id="KW-0472">Membrane</keyword>
<comment type="subcellular location">
    <subcellularLocation>
        <location evidence="1">Nucleus inner membrane</location>
        <topology evidence="1">Multi-pass membrane protein</topology>
    </subcellularLocation>
</comment>
<evidence type="ECO:0000256" key="2">
    <source>
        <dbReference type="ARBA" id="ARBA00022692"/>
    </source>
</evidence>
<dbReference type="InterPro" id="IPR041885">
    <property type="entry name" value="MAN1_winged_helix_dom"/>
</dbReference>
<feature type="compositionally biased region" description="Polar residues" evidence="6">
    <location>
        <begin position="78"/>
        <end position="89"/>
    </location>
</feature>
<dbReference type="SUPFAM" id="SSF54928">
    <property type="entry name" value="RNA-binding domain, RBD"/>
    <property type="match status" value="1"/>
</dbReference>
<feature type="transmembrane region" description="Helical" evidence="7">
    <location>
        <begin position="385"/>
        <end position="409"/>
    </location>
</feature>
<dbReference type="Gene3D" id="1.10.10.1180">
    <property type="entry name" value="MAN1, winged-helix domain"/>
    <property type="match status" value="1"/>
</dbReference>
<dbReference type="InterPro" id="IPR003887">
    <property type="entry name" value="LEM_dom"/>
</dbReference>
<evidence type="ECO:0000313" key="10">
    <source>
        <dbReference type="Proteomes" id="UP001608902"/>
    </source>
</evidence>
<evidence type="ECO:0000256" key="7">
    <source>
        <dbReference type="SAM" id="Phobius"/>
    </source>
</evidence>
<sequence length="624" mass="69562">MSISALSDEDLRRELISFGCDVGPISEASRGLYEKRLEKLRAKASGEIDAKPARRQSSRSPARSKDLSPKRSPKKSPVYSTTTASTLVTPSGRKTVPRSEVENPEPNRVDDSFETDSPSVPNETSFRKTNSNTKTIFDTSYRTDDISSAFHSLFNKPISSPSDSVPHIVQRRKPTPPRSNYLHGTSGMGSYTSGGVSLRSAFSSPSESAFGVNTARRSDRDQGYNSSSRFRNTNLSFTNQSTRYAESSGDSEWNDEEDDHTESSRVLSKDTSFSPRKYRSPHQSWTTMVGAQFSALFTKITESVTEAKKQWFGNSHKSYPLARSSVGVSHLQKSDGFDISKALVNLLLFTFCFLLVAYTATAHKEALISSAIVIRDAAADTVHFLYNYAVIPIIIITFVVGCLAALYVFNLQRITARKREMQLVFALVEKITDIVRDASEAGEDYVPEPHVRDMLIPVSKRIYGSPEWNRWQEAVKFINMNESRISTESRMINGTECAVWRWISAKKSGWQGNAFEGSSQLNVPDHALAHCLKLRGMFPSTLPSGEGRNVEKSIRQKLAPIVPLHIYVDVGSKEGIVFARFATLDDCKAAFTALHGSWFNGGLVSAKYLRDERYEQRFPRAPRA</sequence>
<dbReference type="Pfam" id="PF03020">
    <property type="entry name" value="LEM"/>
    <property type="match status" value="1"/>
</dbReference>
<dbReference type="PANTHER" id="PTHR13428">
    <property type="entry name" value="INNER NUCLEAR MEMBRANE PROTEIN MAN1 LEM DOMAIN CONTAINING PROTEIN"/>
    <property type="match status" value="1"/>
</dbReference>
<dbReference type="Gene3D" id="3.30.70.330">
    <property type="match status" value="1"/>
</dbReference>
<accession>A0ABD6EB07</accession>
<evidence type="ECO:0000313" key="9">
    <source>
        <dbReference type="EMBL" id="MFH4973485.1"/>
    </source>
</evidence>
<feature type="compositionally biased region" description="Basic and acidic residues" evidence="6">
    <location>
        <begin position="43"/>
        <end position="52"/>
    </location>
</feature>
<reference evidence="9 10" key="1">
    <citation type="submission" date="2024-08" db="EMBL/GenBank/DDBJ databases">
        <title>Gnathostoma spinigerum genome.</title>
        <authorList>
            <person name="Gonzalez-Bertolin B."/>
            <person name="Monzon S."/>
            <person name="Zaballos A."/>
            <person name="Jimenez P."/>
            <person name="Dekumyoy P."/>
            <person name="Varona S."/>
            <person name="Cuesta I."/>
            <person name="Sumanam S."/>
            <person name="Adisakwattana P."/>
            <person name="Gasser R.B."/>
            <person name="Hernandez-Gonzalez A."/>
            <person name="Young N.D."/>
            <person name="Perteguer M.J."/>
        </authorList>
    </citation>
    <scope>NUCLEOTIDE SEQUENCE [LARGE SCALE GENOMIC DNA]</scope>
    <source>
        <strain evidence="9">AL3</strain>
        <tissue evidence="9">Liver</tissue>
    </source>
</reference>
<dbReference type="AlphaFoldDB" id="A0ABD6EB07"/>
<feature type="compositionally biased region" description="Polar residues" evidence="6">
    <location>
        <begin position="264"/>
        <end position="274"/>
    </location>
</feature>
<feature type="compositionally biased region" description="Polar residues" evidence="6">
    <location>
        <begin position="223"/>
        <end position="251"/>
    </location>
</feature>
<evidence type="ECO:0000256" key="1">
    <source>
        <dbReference type="ARBA" id="ARBA00004473"/>
    </source>
</evidence>
<keyword evidence="10" id="KW-1185">Reference proteome</keyword>
<gene>
    <name evidence="9" type="ORF">AB6A40_000194</name>
</gene>
<feature type="region of interest" description="Disordered" evidence="6">
    <location>
        <begin position="202"/>
        <end position="280"/>
    </location>
</feature>
<dbReference type="InterPro" id="IPR052277">
    <property type="entry name" value="INM_ESCRT-Associated"/>
</dbReference>
<dbReference type="InterPro" id="IPR035979">
    <property type="entry name" value="RBD_domain_sf"/>
</dbReference>
<feature type="domain" description="LEM" evidence="8">
    <location>
        <begin position="1"/>
        <end position="44"/>
    </location>
</feature>
<feature type="region of interest" description="Disordered" evidence="6">
    <location>
        <begin position="156"/>
        <end position="188"/>
    </location>
</feature>
<feature type="compositionally biased region" description="Polar residues" evidence="6">
    <location>
        <begin position="115"/>
        <end position="131"/>
    </location>
</feature>
<evidence type="ECO:0000256" key="5">
    <source>
        <dbReference type="ARBA" id="ARBA00023242"/>
    </source>
</evidence>
<evidence type="ECO:0000256" key="3">
    <source>
        <dbReference type="ARBA" id="ARBA00022989"/>
    </source>
</evidence>
<organism evidence="9 10">
    <name type="scientific">Gnathostoma spinigerum</name>
    <dbReference type="NCBI Taxonomy" id="75299"/>
    <lineage>
        <taxon>Eukaryota</taxon>
        <taxon>Metazoa</taxon>
        <taxon>Ecdysozoa</taxon>
        <taxon>Nematoda</taxon>
        <taxon>Chromadorea</taxon>
        <taxon>Rhabditida</taxon>
        <taxon>Spirurina</taxon>
        <taxon>Gnathostomatomorpha</taxon>
        <taxon>Gnathostomatoidea</taxon>
        <taxon>Gnathostomatidae</taxon>
        <taxon>Gnathostoma</taxon>
    </lineage>
</organism>
<comment type="caution">
    <text evidence="9">The sequence shown here is derived from an EMBL/GenBank/DDBJ whole genome shotgun (WGS) entry which is preliminary data.</text>
</comment>
<evidence type="ECO:0000256" key="4">
    <source>
        <dbReference type="ARBA" id="ARBA00023136"/>
    </source>
</evidence>
<dbReference type="EMBL" id="JBGFUD010000048">
    <property type="protein sequence ID" value="MFH4973485.1"/>
    <property type="molecule type" value="Genomic_DNA"/>
</dbReference>
<feature type="transmembrane region" description="Helical" evidence="7">
    <location>
        <begin position="342"/>
        <end position="360"/>
    </location>
</feature>
<feature type="compositionally biased region" description="Basic and acidic residues" evidence="6">
    <location>
        <begin position="97"/>
        <end position="111"/>
    </location>
</feature>
<evidence type="ECO:0000259" key="8">
    <source>
        <dbReference type="PROSITE" id="PS50954"/>
    </source>
</evidence>
<proteinExistence type="predicted"/>
<dbReference type="InterPro" id="IPR012677">
    <property type="entry name" value="Nucleotide-bd_a/b_plait_sf"/>
</dbReference>
<feature type="region of interest" description="Disordered" evidence="6">
    <location>
        <begin position="43"/>
        <end position="131"/>
    </location>
</feature>
<keyword evidence="5" id="KW-0539">Nucleus</keyword>
<dbReference type="InterPro" id="IPR011015">
    <property type="entry name" value="LEM/LEM-like_dom_sf"/>
</dbReference>
<keyword evidence="3 7" id="KW-1133">Transmembrane helix</keyword>
<dbReference type="Proteomes" id="UP001608902">
    <property type="component" value="Unassembled WGS sequence"/>
</dbReference>
<dbReference type="SUPFAM" id="SSF63451">
    <property type="entry name" value="LEM domain"/>
    <property type="match status" value="1"/>
</dbReference>